<evidence type="ECO:0000313" key="2">
    <source>
        <dbReference type="Proteomes" id="UP001500416"/>
    </source>
</evidence>
<evidence type="ECO:0000313" key="1">
    <source>
        <dbReference type="EMBL" id="GAA0226270.1"/>
    </source>
</evidence>
<organism evidence="1 2">
    <name type="scientific">Saccharothrix mutabilis subsp. mutabilis</name>
    <dbReference type="NCBI Taxonomy" id="66855"/>
    <lineage>
        <taxon>Bacteria</taxon>
        <taxon>Bacillati</taxon>
        <taxon>Actinomycetota</taxon>
        <taxon>Actinomycetes</taxon>
        <taxon>Pseudonocardiales</taxon>
        <taxon>Pseudonocardiaceae</taxon>
        <taxon>Saccharothrix</taxon>
    </lineage>
</organism>
<accession>A0ABP3D8S1</accession>
<proteinExistence type="predicted"/>
<sequence length="238" mass="27091">MLTDLPFGMTREIEPRNVGRGQYGRLLALYCDVLEKELGHRWRVVAWSQESRINEDGDVRQRLAVTIEADCDRMVFLSFTNRVNWDWPDLRHLVTVDVRTPEVHGIGGTRLVTTDHWIRVGMVKTFVHLDSPLVRGEQFTFLVDVFWPEMCLPFARGHEPDVFLVSFGEVAELISYTVVLPAEFTAKLDHVGLDPRRDSYALVMRSGADGTVEVSLTVRDVPAYRKVGLRIDRPALGA</sequence>
<reference evidence="2" key="1">
    <citation type="journal article" date="2019" name="Int. J. Syst. Evol. Microbiol.">
        <title>The Global Catalogue of Microorganisms (GCM) 10K type strain sequencing project: providing services to taxonomists for standard genome sequencing and annotation.</title>
        <authorList>
            <consortium name="The Broad Institute Genomics Platform"/>
            <consortium name="The Broad Institute Genome Sequencing Center for Infectious Disease"/>
            <person name="Wu L."/>
            <person name="Ma J."/>
        </authorList>
    </citation>
    <scope>NUCLEOTIDE SEQUENCE [LARGE SCALE GENOMIC DNA]</scope>
    <source>
        <strain evidence="2">JCM 3380</strain>
    </source>
</reference>
<protein>
    <submittedName>
        <fullName evidence="1">Uncharacterized protein</fullName>
    </submittedName>
</protein>
<name>A0ABP3D8S1_9PSEU</name>
<dbReference type="RefSeq" id="WP_343933968.1">
    <property type="nucleotide sequence ID" value="NZ_BAAABU010000004.1"/>
</dbReference>
<dbReference type="Proteomes" id="UP001500416">
    <property type="component" value="Unassembled WGS sequence"/>
</dbReference>
<comment type="caution">
    <text evidence="1">The sequence shown here is derived from an EMBL/GenBank/DDBJ whole genome shotgun (WGS) entry which is preliminary data.</text>
</comment>
<gene>
    <name evidence="1" type="ORF">GCM10010492_25700</name>
</gene>
<dbReference type="EMBL" id="BAAABU010000004">
    <property type="protein sequence ID" value="GAA0226270.1"/>
    <property type="molecule type" value="Genomic_DNA"/>
</dbReference>
<keyword evidence="2" id="KW-1185">Reference proteome</keyword>